<evidence type="ECO:0000256" key="5">
    <source>
        <dbReference type="ARBA" id="ARBA00023136"/>
    </source>
</evidence>
<organism evidence="7 8">
    <name type="scientific">Sinocyclocheilus rhinocerous</name>
    <dbReference type="NCBI Taxonomy" id="307959"/>
    <lineage>
        <taxon>Eukaryota</taxon>
        <taxon>Metazoa</taxon>
        <taxon>Chordata</taxon>
        <taxon>Craniata</taxon>
        <taxon>Vertebrata</taxon>
        <taxon>Euteleostomi</taxon>
        <taxon>Actinopterygii</taxon>
        <taxon>Neopterygii</taxon>
        <taxon>Teleostei</taxon>
        <taxon>Ostariophysi</taxon>
        <taxon>Cypriniformes</taxon>
        <taxon>Cyprinidae</taxon>
        <taxon>Cyprininae</taxon>
        <taxon>Sinocyclocheilus</taxon>
    </lineage>
</organism>
<dbReference type="InterPro" id="IPR007593">
    <property type="entry name" value="CD225/Dispanin_fam"/>
</dbReference>
<evidence type="ECO:0000256" key="1">
    <source>
        <dbReference type="ARBA" id="ARBA00004370"/>
    </source>
</evidence>
<dbReference type="Proteomes" id="UP000472270">
    <property type="component" value="Unassembled WGS sequence"/>
</dbReference>
<dbReference type="Pfam" id="PF04505">
    <property type="entry name" value="CD225"/>
    <property type="match status" value="1"/>
</dbReference>
<evidence type="ECO:0000256" key="2">
    <source>
        <dbReference type="ARBA" id="ARBA00006843"/>
    </source>
</evidence>
<reference evidence="7" key="1">
    <citation type="submission" date="2025-08" db="UniProtKB">
        <authorList>
            <consortium name="Ensembl"/>
        </authorList>
    </citation>
    <scope>IDENTIFICATION</scope>
</reference>
<evidence type="ECO:0000256" key="6">
    <source>
        <dbReference type="SAM" id="Phobius"/>
    </source>
</evidence>
<feature type="transmembrane region" description="Helical" evidence="6">
    <location>
        <begin position="35"/>
        <end position="60"/>
    </location>
</feature>
<comment type="subcellular location">
    <subcellularLocation>
        <location evidence="1">Membrane</location>
    </subcellularLocation>
</comment>
<evidence type="ECO:0000256" key="4">
    <source>
        <dbReference type="ARBA" id="ARBA00022989"/>
    </source>
</evidence>
<dbReference type="AlphaFoldDB" id="A0A673H9Z0"/>
<keyword evidence="8" id="KW-1185">Reference proteome</keyword>
<comment type="similarity">
    <text evidence="2">Belongs to the CD225/Dispanin family.</text>
</comment>
<dbReference type="Ensembl" id="ENSSRHT00000023693.1">
    <property type="protein sequence ID" value="ENSSRHP00000022990.1"/>
    <property type="gene ID" value="ENSSRHG00000012174.1"/>
</dbReference>
<name>A0A673H9Z0_9TELE</name>
<reference evidence="7" key="2">
    <citation type="submission" date="2025-09" db="UniProtKB">
        <authorList>
            <consortium name="Ensembl"/>
        </authorList>
    </citation>
    <scope>IDENTIFICATION</scope>
</reference>
<evidence type="ECO:0000313" key="8">
    <source>
        <dbReference type="Proteomes" id="UP000472270"/>
    </source>
</evidence>
<sequence>MNIHIKPPTVAYVGQTGVTVQPTVFTPAVTAVPDYFFYSIFTMVFCCLPLGIAAVIYSCYVSIHSSRTSSASYVQLRSKVTLCRICKMLII</sequence>
<keyword evidence="4 6" id="KW-1133">Transmembrane helix</keyword>
<evidence type="ECO:0000256" key="3">
    <source>
        <dbReference type="ARBA" id="ARBA00022692"/>
    </source>
</evidence>
<proteinExistence type="inferred from homology"/>
<evidence type="ECO:0000313" key="7">
    <source>
        <dbReference type="Ensembl" id="ENSSRHP00000022990.1"/>
    </source>
</evidence>
<accession>A0A673H9Z0</accession>
<protein>
    <submittedName>
        <fullName evidence="7">Uncharacterized protein</fullName>
    </submittedName>
</protein>
<keyword evidence="3 6" id="KW-0812">Transmembrane</keyword>
<dbReference type="GO" id="GO:0016020">
    <property type="term" value="C:membrane"/>
    <property type="evidence" value="ECO:0007669"/>
    <property type="project" value="UniProtKB-SubCell"/>
</dbReference>
<keyword evidence="5 6" id="KW-0472">Membrane</keyword>